<feature type="chain" id="PRO_5012476010" evidence="1">
    <location>
        <begin position="30"/>
        <end position="123"/>
    </location>
</feature>
<keyword evidence="3" id="KW-1185">Reference proteome</keyword>
<proteinExistence type="predicted"/>
<name>A0A1J7J4C1_9PEZI</name>
<organism evidence="2 3">
    <name type="scientific">Coniochaeta ligniaria NRRL 30616</name>
    <dbReference type="NCBI Taxonomy" id="1408157"/>
    <lineage>
        <taxon>Eukaryota</taxon>
        <taxon>Fungi</taxon>
        <taxon>Dikarya</taxon>
        <taxon>Ascomycota</taxon>
        <taxon>Pezizomycotina</taxon>
        <taxon>Sordariomycetes</taxon>
        <taxon>Sordariomycetidae</taxon>
        <taxon>Coniochaetales</taxon>
        <taxon>Coniochaetaceae</taxon>
        <taxon>Coniochaeta</taxon>
    </lineage>
</organism>
<dbReference type="EMBL" id="KV875093">
    <property type="protein sequence ID" value="OIW34630.1"/>
    <property type="molecule type" value="Genomic_DNA"/>
</dbReference>
<dbReference type="AlphaFoldDB" id="A0A1J7J4C1"/>
<dbReference type="InParanoid" id="A0A1J7J4C1"/>
<feature type="signal peptide" evidence="1">
    <location>
        <begin position="1"/>
        <end position="29"/>
    </location>
</feature>
<sequence>MTVDAWDAASHLDALTLSWHFLHLFLVLGVEPESPRRLVVPKFTATCLSDVTLFDPSSHLTIENRKAPSALGLSTTPQAGTMCSMVSHTRGHESKCGCPGPSDDAAISPPVLVRRLHSWSGFT</sequence>
<evidence type="ECO:0000313" key="3">
    <source>
        <dbReference type="Proteomes" id="UP000182658"/>
    </source>
</evidence>
<keyword evidence="1" id="KW-0732">Signal</keyword>
<reference evidence="2 3" key="1">
    <citation type="submission" date="2016-10" db="EMBL/GenBank/DDBJ databases">
        <title>Draft genome sequence of Coniochaeta ligniaria NRRL30616, a lignocellulolytic fungus for bioabatement of inhibitors in plant biomass hydrolysates.</title>
        <authorList>
            <consortium name="DOE Joint Genome Institute"/>
            <person name="Jimenez D.J."/>
            <person name="Hector R.E."/>
            <person name="Riley R."/>
            <person name="Sun H."/>
            <person name="Grigoriev I.V."/>
            <person name="Van Elsas J.D."/>
            <person name="Nichols N.N."/>
        </authorList>
    </citation>
    <scope>NUCLEOTIDE SEQUENCE [LARGE SCALE GENOMIC DNA]</scope>
    <source>
        <strain evidence="2 3">NRRL 30616</strain>
    </source>
</reference>
<evidence type="ECO:0000313" key="2">
    <source>
        <dbReference type="EMBL" id="OIW34630.1"/>
    </source>
</evidence>
<accession>A0A1J7J4C1</accession>
<evidence type="ECO:0000256" key="1">
    <source>
        <dbReference type="SAM" id="SignalP"/>
    </source>
</evidence>
<gene>
    <name evidence="2" type="ORF">CONLIGDRAFT_665357</name>
</gene>
<protein>
    <submittedName>
        <fullName evidence="2">Uncharacterized protein</fullName>
    </submittedName>
</protein>
<dbReference type="Proteomes" id="UP000182658">
    <property type="component" value="Unassembled WGS sequence"/>
</dbReference>